<reference evidence="1 2" key="1">
    <citation type="journal article" date="2023" name="Science">
        <title>Complex scaffold remodeling in plant triterpene biosynthesis.</title>
        <authorList>
            <person name="De La Pena R."/>
            <person name="Hodgson H."/>
            <person name="Liu J.C."/>
            <person name="Stephenson M.J."/>
            <person name="Martin A.C."/>
            <person name="Owen C."/>
            <person name="Harkess A."/>
            <person name="Leebens-Mack J."/>
            <person name="Jimenez L.E."/>
            <person name="Osbourn A."/>
            <person name="Sattely E.S."/>
        </authorList>
    </citation>
    <scope>NUCLEOTIDE SEQUENCE [LARGE SCALE GENOMIC DNA]</scope>
    <source>
        <strain evidence="2">cv. JPN11</strain>
        <tissue evidence="1">Leaf</tissue>
    </source>
</reference>
<dbReference type="EMBL" id="CM051394">
    <property type="protein sequence ID" value="KAJ4727814.1"/>
    <property type="molecule type" value="Genomic_DNA"/>
</dbReference>
<evidence type="ECO:0000313" key="2">
    <source>
        <dbReference type="Proteomes" id="UP001164539"/>
    </source>
</evidence>
<accession>A0ACC1YXQ5</accession>
<dbReference type="Proteomes" id="UP001164539">
    <property type="component" value="Chromosome 1"/>
</dbReference>
<gene>
    <name evidence="1" type="ORF">OWV82_000853</name>
</gene>
<keyword evidence="1" id="KW-0812">Transmembrane</keyword>
<protein>
    <submittedName>
        <fullName evidence="1">Transmembrane protein</fullName>
    </submittedName>
</protein>
<name>A0ACC1YXQ5_MELAZ</name>
<comment type="caution">
    <text evidence="1">The sequence shown here is derived from an EMBL/GenBank/DDBJ whole genome shotgun (WGS) entry which is preliminary data.</text>
</comment>
<evidence type="ECO:0000313" key="1">
    <source>
        <dbReference type="EMBL" id="KAJ4727814.1"/>
    </source>
</evidence>
<keyword evidence="1" id="KW-0472">Membrane</keyword>
<organism evidence="1 2">
    <name type="scientific">Melia azedarach</name>
    <name type="common">Chinaberry tree</name>
    <dbReference type="NCBI Taxonomy" id="155640"/>
    <lineage>
        <taxon>Eukaryota</taxon>
        <taxon>Viridiplantae</taxon>
        <taxon>Streptophyta</taxon>
        <taxon>Embryophyta</taxon>
        <taxon>Tracheophyta</taxon>
        <taxon>Spermatophyta</taxon>
        <taxon>Magnoliopsida</taxon>
        <taxon>eudicotyledons</taxon>
        <taxon>Gunneridae</taxon>
        <taxon>Pentapetalae</taxon>
        <taxon>rosids</taxon>
        <taxon>malvids</taxon>
        <taxon>Sapindales</taxon>
        <taxon>Meliaceae</taxon>
        <taxon>Melia</taxon>
    </lineage>
</organism>
<keyword evidence="2" id="KW-1185">Reference proteome</keyword>
<sequence>MGWQNLPLKVKNFLIQSFHILTINLLTLLLPLSFLLLARVSSAHYLLTIISYPSQLSSSFFLSVFLYTNPALLYILVSTVSVATLIHGLTGKLNIINESPGTVYRPRLYTAWIFLCTLQICVGLGIEGSIAAGNDGASFGIERSLLSRVIFFLGLHETMLLWYRMVVKPVVDDTIFEVHKEEGWVDRVAMALSFGGLWWWKLRDEVESLVVVPEVKKEMLMSVGVADFVGWWLYYLTVTIGMVRIVKALLWLVMIFLCRRRLRISNAGDSCDCEDDQDKV</sequence>
<proteinExistence type="predicted"/>